<dbReference type="SMART" id="SM00382">
    <property type="entry name" value="AAA"/>
    <property type="match status" value="1"/>
</dbReference>
<feature type="domain" description="ABC transporter" evidence="10">
    <location>
        <begin position="415"/>
        <end position="649"/>
    </location>
</feature>
<dbReference type="OMA" id="STERYIQ"/>
<dbReference type="RefSeq" id="XP_020438471.1">
    <property type="nucleotide sequence ID" value="XM_020571197.1"/>
</dbReference>
<dbReference type="Gene3D" id="3.40.50.300">
    <property type="entry name" value="P-loop containing nucleotide triphosphate hydrolases"/>
    <property type="match status" value="1"/>
</dbReference>
<evidence type="ECO:0000256" key="9">
    <source>
        <dbReference type="SAM" id="Phobius"/>
    </source>
</evidence>
<dbReference type="GO" id="GO:0005524">
    <property type="term" value="F:ATP binding"/>
    <property type="evidence" value="ECO:0007669"/>
    <property type="project" value="UniProtKB-KW"/>
</dbReference>
<evidence type="ECO:0000256" key="5">
    <source>
        <dbReference type="ARBA" id="ARBA00022840"/>
    </source>
</evidence>
<keyword evidence="2" id="KW-0813">Transport</keyword>
<name>D3AVP3_HETP5</name>
<gene>
    <name evidence="12" type="primary">abcB6</name>
    <name evidence="12" type="ORF">PPL_00158</name>
</gene>
<dbReference type="AlphaFoldDB" id="D3AVP3"/>
<keyword evidence="13" id="KW-1185">Reference proteome</keyword>
<dbReference type="PANTHER" id="PTHR24221">
    <property type="entry name" value="ATP-BINDING CASSETTE SUB-FAMILY B"/>
    <property type="match status" value="1"/>
</dbReference>
<evidence type="ECO:0000313" key="13">
    <source>
        <dbReference type="Proteomes" id="UP000001396"/>
    </source>
</evidence>
<evidence type="ECO:0000256" key="2">
    <source>
        <dbReference type="ARBA" id="ARBA00022448"/>
    </source>
</evidence>
<dbReference type="STRING" id="670386.D3AVP3"/>
<dbReference type="Pfam" id="PF00664">
    <property type="entry name" value="ABC_membrane"/>
    <property type="match status" value="1"/>
</dbReference>
<dbReference type="InterPro" id="IPR039421">
    <property type="entry name" value="Type_1_exporter"/>
</dbReference>
<dbReference type="FunFam" id="3.40.50.300:FF:000287">
    <property type="entry name" value="Multidrug ABC transporter ATP-binding protein"/>
    <property type="match status" value="1"/>
</dbReference>
<dbReference type="InterPro" id="IPR017871">
    <property type="entry name" value="ABC_transporter-like_CS"/>
</dbReference>
<dbReference type="Gene3D" id="1.20.1560.10">
    <property type="entry name" value="ABC transporter type 1, transmembrane domain"/>
    <property type="match status" value="1"/>
</dbReference>
<accession>D3AVP3</accession>
<dbReference type="InParanoid" id="D3AVP3"/>
<sequence length="664" mass="74253">MARFGGGVSMRSVKQSENQIDLEKGLLLEKAEGEGDNDNGKKKYKVPLAKLSVSLAAPTAEELNLKRPSFLTAWVMIKALFPYYWTKNTFSAKVRVVISVSIIFISKAINLYVPQVFTKIINSLPDQVPVKLILWFGLLAVIQKSIFDMRDLVFQEVSNGAIRVVSLETFDHMHKLSLSFHLSKRSGGLIKIVERGTDSIVTLLSLLLFNIFPTILELFTVTLFLLFSYGFYFSMINLTCCIAYVLFTLSVTEYRNQFRRLANKKEREASDIRMDTLQNFETIKYFTSEAYERSRYEEALKQFHQINVQAKSTYVALNTGQSTIIIIGSTLGLLYATYMASLGGFTVGDIIAINTYIAQMFQPLSWLGTSYRMIIQAFTDMENLMDLLNTKPEVDDAPNAVPLSYTTADNELPSIEFNNVSFSYKNGNKILDNVSFKVPAGKSVAIVGETGGGKSTIFRLLCRFYDVNEGEILVGQQDIRSVTQVSLRGAIGVVPQDTVLFNDTIAFNIGFGKRDCSDEDLIDAAERAQILQFINNSPEGFGTIVGERGLRLSGGEKQRVAIARTILKNPPILILDEATSALDSKTEKNIQKSLNDISKGRTTLIIAHRLSTIMHCDEILVLKNGTIIERGDHFQLLNLKGEYAKLVEEQNKKIIIDEQPPTPI</sequence>
<dbReference type="InterPro" id="IPR036640">
    <property type="entry name" value="ABC1_TM_sf"/>
</dbReference>
<dbReference type="PROSITE" id="PS00211">
    <property type="entry name" value="ABC_TRANSPORTER_1"/>
    <property type="match status" value="1"/>
</dbReference>
<feature type="transmembrane region" description="Helical" evidence="9">
    <location>
        <begin position="231"/>
        <end position="251"/>
    </location>
</feature>
<evidence type="ECO:0000256" key="1">
    <source>
        <dbReference type="ARBA" id="ARBA00004141"/>
    </source>
</evidence>
<protein>
    <submittedName>
        <fullName evidence="12">ABC transporter B family protein</fullName>
    </submittedName>
</protein>
<dbReference type="PROSITE" id="PS50929">
    <property type="entry name" value="ABC_TM1F"/>
    <property type="match status" value="1"/>
</dbReference>
<dbReference type="GO" id="GO:0016020">
    <property type="term" value="C:membrane"/>
    <property type="evidence" value="ECO:0007669"/>
    <property type="project" value="UniProtKB-SubCell"/>
</dbReference>
<dbReference type="GeneID" id="31355692"/>
<reference evidence="12 13" key="1">
    <citation type="journal article" date="2011" name="Genome Res.">
        <title>Phylogeny-wide analysis of social amoeba genomes highlights ancient origins for complex intercellular communication.</title>
        <authorList>
            <person name="Heidel A.J."/>
            <person name="Lawal H.M."/>
            <person name="Felder M."/>
            <person name="Schilde C."/>
            <person name="Helps N.R."/>
            <person name="Tunggal B."/>
            <person name="Rivero F."/>
            <person name="John U."/>
            <person name="Schleicher M."/>
            <person name="Eichinger L."/>
            <person name="Platzer M."/>
            <person name="Noegel A.A."/>
            <person name="Schaap P."/>
            <person name="Gloeckner G."/>
        </authorList>
    </citation>
    <scope>NUCLEOTIDE SEQUENCE [LARGE SCALE GENOMIC DNA]</scope>
    <source>
        <strain evidence="13">ATCC 26659 / Pp 5 / PN500</strain>
    </source>
</reference>
<dbReference type="PANTHER" id="PTHR24221:SF610">
    <property type="entry name" value="ABC TRANSPORTER B FAMILY MEMBER 6"/>
    <property type="match status" value="1"/>
</dbReference>
<feature type="transmembrane region" description="Helical" evidence="9">
    <location>
        <begin position="129"/>
        <end position="147"/>
    </location>
</feature>
<evidence type="ECO:0000256" key="6">
    <source>
        <dbReference type="ARBA" id="ARBA00022989"/>
    </source>
</evidence>
<evidence type="ECO:0000256" key="4">
    <source>
        <dbReference type="ARBA" id="ARBA00022741"/>
    </source>
</evidence>
<proteinExistence type="inferred from homology"/>
<dbReference type="GO" id="GO:0140359">
    <property type="term" value="F:ABC-type transporter activity"/>
    <property type="evidence" value="ECO:0007669"/>
    <property type="project" value="InterPro"/>
</dbReference>
<comment type="similarity">
    <text evidence="8">Belongs to the ABC transporter superfamily. ABCB family. Heavy Metal importer (TC 3.A.1.210) subfamily.</text>
</comment>
<evidence type="ECO:0000256" key="8">
    <source>
        <dbReference type="ARBA" id="ARBA00024363"/>
    </source>
</evidence>
<feature type="domain" description="ABC transmembrane type-1" evidence="11">
    <location>
        <begin position="97"/>
        <end position="376"/>
    </location>
</feature>
<dbReference type="InterPro" id="IPR027417">
    <property type="entry name" value="P-loop_NTPase"/>
</dbReference>
<evidence type="ECO:0000313" key="12">
    <source>
        <dbReference type="EMBL" id="EFA86366.1"/>
    </source>
</evidence>
<dbReference type="Pfam" id="PF00005">
    <property type="entry name" value="ABC_tran"/>
    <property type="match status" value="1"/>
</dbReference>
<feature type="transmembrane region" description="Helical" evidence="9">
    <location>
        <begin position="200"/>
        <end position="225"/>
    </location>
</feature>
<keyword evidence="3 9" id="KW-0812">Transmembrane</keyword>
<dbReference type="Proteomes" id="UP000001396">
    <property type="component" value="Unassembled WGS sequence"/>
</dbReference>
<dbReference type="EMBL" id="ADBJ01000002">
    <property type="protein sequence ID" value="EFA86366.1"/>
    <property type="molecule type" value="Genomic_DNA"/>
</dbReference>
<dbReference type="InterPro" id="IPR003593">
    <property type="entry name" value="AAA+_ATPase"/>
</dbReference>
<organism evidence="12 13">
    <name type="scientific">Heterostelium pallidum (strain ATCC 26659 / Pp 5 / PN500)</name>
    <name type="common">Cellular slime mold</name>
    <name type="synonym">Polysphondylium pallidum</name>
    <dbReference type="NCBI Taxonomy" id="670386"/>
    <lineage>
        <taxon>Eukaryota</taxon>
        <taxon>Amoebozoa</taxon>
        <taxon>Evosea</taxon>
        <taxon>Eumycetozoa</taxon>
        <taxon>Dictyostelia</taxon>
        <taxon>Acytosteliales</taxon>
        <taxon>Acytosteliaceae</taxon>
        <taxon>Heterostelium</taxon>
    </lineage>
</organism>
<keyword evidence="5" id="KW-0067">ATP-binding</keyword>
<dbReference type="GO" id="GO:0016887">
    <property type="term" value="F:ATP hydrolysis activity"/>
    <property type="evidence" value="ECO:0007669"/>
    <property type="project" value="InterPro"/>
</dbReference>
<keyword evidence="4" id="KW-0547">Nucleotide-binding</keyword>
<evidence type="ECO:0000259" key="11">
    <source>
        <dbReference type="PROSITE" id="PS50929"/>
    </source>
</evidence>
<comment type="subcellular location">
    <subcellularLocation>
        <location evidence="1">Membrane</location>
        <topology evidence="1">Multi-pass membrane protein</topology>
    </subcellularLocation>
</comment>
<dbReference type="SUPFAM" id="SSF90123">
    <property type="entry name" value="ABC transporter transmembrane region"/>
    <property type="match status" value="1"/>
</dbReference>
<evidence type="ECO:0000256" key="7">
    <source>
        <dbReference type="ARBA" id="ARBA00023136"/>
    </source>
</evidence>
<dbReference type="InterPro" id="IPR011527">
    <property type="entry name" value="ABC1_TM_dom"/>
</dbReference>
<comment type="caution">
    <text evidence="12">The sequence shown here is derived from an EMBL/GenBank/DDBJ whole genome shotgun (WGS) entry which is preliminary data.</text>
</comment>
<keyword evidence="7 9" id="KW-0472">Membrane</keyword>
<dbReference type="InterPro" id="IPR003439">
    <property type="entry name" value="ABC_transporter-like_ATP-bd"/>
</dbReference>
<feature type="transmembrane region" description="Helical" evidence="9">
    <location>
        <begin position="97"/>
        <end position="117"/>
    </location>
</feature>
<dbReference type="SUPFAM" id="SSF52540">
    <property type="entry name" value="P-loop containing nucleoside triphosphate hydrolases"/>
    <property type="match status" value="1"/>
</dbReference>
<evidence type="ECO:0000259" key="10">
    <source>
        <dbReference type="PROSITE" id="PS50893"/>
    </source>
</evidence>
<evidence type="ECO:0000256" key="3">
    <source>
        <dbReference type="ARBA" id="ARBA00022692"/>
    </source>
</evidence>
<dbReference type="PROSITE" id="PS50893">
    <property type="entry name" value="ABC_TRANSPORTER_2"/>
    <property type="match status" value="1"/>
</dbReference>
<keyword evidence="6 9" id="KW-1133">Transmembrane helix</keyword>
<dbReference type="CDD" id="cd18560">
    <property type="entry name" value="ABC_6TM_ATM1_ABCB7_HMT1_ABCB6"/>
    <property type="match status" value="1"/>
</dbReference>